<feature type="transmembrane region" description="Helical" evidence="1">
    <location>
        <begin position="181"/>
        <end position="204"/>
    </location>
</feature>
<sequence>MHSWKAGYMGELLLLWYRRKIAVFGIFSVVVPILLAASFHALQPILGFMAVSQSFPLTMLGIYTSVWIPLFIFMAAADLFPQEVASRTLKLALLRPNSRFQVYGAKTAALATGIAALLVLLGIVSLACNLFAGTLAGFAETAAIVKAYIASFVSMLALAAVFVFTAQFFKSSSGFMAFSIVLYAAAKIAPFLSSAVAAFSPASYTDWYKLWLSQTVSAGKLTTAFLFLASCSLLFFSLGYYKFVRKEV</sequence>
<name>A0ABR5AH72_9BACL</name>
<keyword evidence="3" id="KW-1185">Reference proteome</keyword>
<evidence type="ECO:0000313" key="2">
    <source>
        <dbReference type="EMBL" id="KIL40311.1"/>
    </source>
</evidence>
<protein>
    <recommendedName>
        <fullName evidence="4">ABC transporter permease</fullName>
    </recommendedName>
</protein>
<dbReference type="Proteomes" id="UP000031967">
    <property type="component" value="Unassembled WGS sequence"/>
</dbReference>
<evidence type="ECO:0000313" key="3">
    <source>
        <dbReference type="Proteomes" id="UP000031967"/>
    </source>
</evidence>
<keyword evidence="1" id="KW-0812">Transmembrane</keyword>
<feature type="transmembrane region" description="Helical" evidence="1">
    <location>
        <begin position="102"/>
        <end position="127"/>
    </location>
</feature>
<dbReference type="PANTHER" id="PTHR37305:SF1">
    <property type="entry name" value="MEMBRANE PROTEIN"/>
    <property type="match status" value="1"/>
</dbReference>
<comment type="caution">
    <text evidence="2">The sequence shown here is derived from an EMBL/GenBank/DDBJ whole genome shotgun (WGS) entry which is preliminary data.</text>
</comment>
<dbReference type="RefSeq" id="WP_041048260.1">
    <property type="nucleotide sequence ID" value="NZ_JXAK01000023.1"/>
</dbReference>
<organism evidence="2 3">
    <name type="scientific">Gordoniibacillus kamchatkensis</name>
    <dbReference type="NCBI Taxonomy" id="1590651"/>
    <lineage>
        <taxon>Bacteria</taxon>
        <taxon>Bacillati</taxon>
        <taxon>Bacillota</taxon>
        <taxon>Bacilli</taxon>
        <taxon>Bacillales</taxon>
        <taxon>Paenibacillaceae</taxon>
        <taxon>Gordoniibacillus</taxon>
    </lineage>
</organism>
<accession>A0ABR5AH72</accession>
<evidence type="ECO:0000256" key="1">
    <source>
        <dbReference type="SAM" id="Phobius"/>
    </source>
</evidence>
<feature type="transmembrane region" description="Helical" evidence="1">
    <location>
        <begin position="224"/>
        <end position="243"/>
    </location>
</feature>
<proteinExistence type="predicted"/>
<feature type="transmembrane region" description="Helical" evidence="1">
    <location>
        <begin position="21"/>
        <end position="42"/>
    </location>
</feature>
<dbReference type="EMBL" id="JXAK01000023">
    <property type="protein sequence ID" value="KIL40311.1"/>
    <property type="molecule type" value="Genomic_DNA"/>
</dbReference>
<reference evidence="2 3" key="1">
    <citation type="submission" date="2014-12" db="EMBL/GenBank/DDBJ databases">
        <title>Draft genome sequence of Paenibacillus kamchatkensis strain B-2647.</title>
        <authorList>
            <person name="Karlyshev A.V."/>
            <person name="Kudryashova E.B."/>
        </authorList>
    </citation>
    <scope>NUCLEOTIDE SEQUENCE [LARGE SCALE GENOMIC DNA]</scope>
    <source>
        <strain evidence="2 3">VKM B-2647</strain>
    </source>
</reference>
<keyword evidence="1" id="KW-1133">Transmembrane helix</keyword>
<gene>
    <name evidence="2" type="ORF">SD70_14605</name>
</gene>
<dbReference type="PANTHER" id="PTHR37305">
    <property type="entry name" value="INTEGRAL MEMBRANE PROTEIN-RELATED"/>
    <property type="match status" value="1"/>
</dbReference>
<feature type="transmembrane region" description="Helical" evidence="1">
    <location>
        <begin position="62"/>
        <end position="81"/>
    </location>
</feature>
<dbReference type="Pfam" id="PF12679">
    <property type="entry name" value="ABC2_membrane_2"/>
    <property type="match status" value="1"/>
</dbReference>
<feature type="transmembrane region" description="Helical" evidence="1">
    <location>
        <begin position="147"/>
        <end position="169"/>
    </location>
</feature>
<keyword evidence="1" id="KW-0472">Membrane</keyword>
<evidence type="ECO:0008006" key="4">
    <source>
        <dbReference type="Google" id="ProtNLM"/>
    </source>
</evidence>